<gene>
    <name evidence="5" type="ORF">GGR43_001330</name>
</gene>
<dbReference type="PROSITE" id="PS00122">
    <property type="entry name" value="CARBOXYLESTERASE_B_1"/>
    <property type="match status" value="1"/>
</dbReference>
<dbReference type="AlphaFoldDB" id="A0A7W6FPI5"/>
<dbReference type="EMBL" id="JACIDT010000003">
    <property type="protein sequence ID" value="MBB3925617.1"/>
    <property type="molecule type" value="Genomic_DNA"/>
</dbReference>
<sequence>MIGRHKGKVRAWMAAAAALAMLAAPATAQKRGMVALPGDPVETGSGKVAGTQLDSGVHAWLGIPFAQPPVGANRWAAPKPIRWQGVWNADRKGPECIQVLRPHDINHYFGEEATSEDCLTLNLWAPADAGKGAKRPVIVFIYGGGFTIGSSGMANYDGEAVAKAGAIAVNFNYRVGAFGFLAHPELSKEQGGHSGNYGIMDQIAALRWIRENIAQFGGDPDRVLVMGQSAGAFSVASLIFAPEAKGLFSSAVMLSGCNYRTPWPTLESAEQTGLRLQERLGAASLAKMRDLPADRILAVQSENQVGARVEGIRIGGPILDGKVLPLQKDAALKAGALARVPVIAAYTSDDIDIAMSPLGRITGLADYRAQAEKLFGADAAQFLKLFPASTDEQARAAAREAARAQGFVLAARQCAVDQAKLGQATYIARFSRHHPFRPGVAIVDVDPATIGAYHTSDVPYWLGTLDAYNSLRPTRDWTAEDRALSASMLGALIAMAKTGSPDTPALRWPAWSVRAERQLDIGAAVAVTPLDVKRIEWMEAHPLDRIAPAGVRSHPID</sequence>
<comment type="similarity">
    <text evidence="1 3">Belongs to the type-B carboxylesterase/lipase family.</text>
</comment>
<dbReference type="RefSeq" id="WP_188071145.1">
    <property type="nucleotide sequence ID" value="NZ_BSPS01000063.1"/>
</dbReference>
<keyword evidence="6" id="KW-1185">Reference proteome</keyword>
<dbReference type="PANTHER" id="PTHR43918:SF4">
    <property type="entry name" value="CARBOXYLIC ESTER HYDROLASE"/>
    <property type="match status" value="1"/>
</dbReference>
<dbReference type="InterPro" id="IPR019819">
    <property type="entry name" value="Carboxylesterase_B_CS"/>
</dbReference>
<dbReference type="Pfam" id="PF00135">
    <property type="entry name" value="COesterase"/>
    <property type="match status" value="1"/>
</dbReference>
<dbReference type="Gene3D" id="3.40.50.1820">
    <property type="entry name" value="alpha/beta hydrolase"/>
    <property type="match status" value="1"/>
</dbReference>
<dbReference type="InterPro" id="IPR050654">
    <property type="entry name" value="AChE-related_enzymes"/>
</dbReference>
<accession>A0A7W6FPI5</accession>
<dbReference type="InterPro" id="IPR029058">
    <property type="entry name" value="AB_hydrolase_fold"/>
</dbReference>
<comment type="caution">
    <text evidence="5">The sequence shown here is derived from an EMBL/GenBank/DDBJ whole genome shotgun (WGS) entry which is preliminary data.</text>
</comment>
<organism evidence="5 6">
    <name type="scientific">Sphingobium jiangsuense</name>
    <dbReference type="NCBI Taxonomy" id="870476"/>
    <lineage>
        <taxon>Bacteria</taxon>
        <taxon>Pseudomonadati</taxon>
        <taxon>Pseudomonadota</taxon>
        <taxon>Alphaproteobacteria</taxon>
        <taxon>Sphingomonadales</taxon>
        <taxon>Sphingomonadaceae</taxon>
        <taxon>Sphingobium</taxon>
    </lineage>
</organism>
<name>A0A7W6FPI5_9SPHN</name>
<evidence type="ECO:0000256" key="1">
    <source>
        <dbReference type="ARBA" id="ARBA00005964"/>
    </source>
</evidence>
<protein>
    <recommendedName>
        <fullName evidence="3">Carboxylic ester hydrolase</fullName>
        <ecNumber evidence="3">3.1.1.-</ecNumber>
    </recommendedName>
</protein>
<dbReference type="Proteomes" id="UP000571950">
    <property type="component" value="Unassembled WGS sequence"/>
</dbReference>
<dbReference type="InterPro" id="IPR019826">
    <property type="entry name" value="Carboxylesterase_B_AS"/>
</dbReference>
<keyword evidence="2 3" id="KW-0378">Hydrolase</keyword>
<feature type="domain" description="Carboxylesterase type B" evidence="4">
    <location>
        <begin position="41"/>
        <end position="523"/>
    </location>
</feature>
<evidence type="ECO:0000256" key="2">
    <source>
        <dbReference type="ARBA" id="ARBA00022801"/>
    </source>
</evidence>
<dbReference type="SUPFAM" id="SSF53474">
    <property type="entry name" value="alpha/beta-Hydrolases"/>
    <property type="match status" value="1"/>
</dbReference>
<evidence type="ECO:0000313" key="6">
    <source>
        <dbReference type="Proteomes" id="UP000571950"/>
    </source>
</evidence>
<proteinExistence type="inferred from homology"/>
<evidence type="ECO:0000313" key="5">
    <source>
        <dbReference type="EMBL" id="MBB3925617.1"/>
    </source>
</evidence>
<reference evidence="5 6" key="1">
    <citation type="submission" date="2020-08" db="EMBL/GenBank/DDBJ databases">
        <title>Genomic Encyclopedia of Type Strains, Phase IV (KMG-IV): sequencing the most valuable type-strain genomes for metagenomic binning, comparative biology and taxonomic classification.</title>
        <authorList>
            <person name="Goeker M."/>
        </authorList>
    </citation>
    <scope>NUCLEOTIDE SEQUENCE [LARGE SCALE GENOMIC DNA]</scope>
    <source>
        <strain evidence="5 6">DSM 26189</strain>
    </source>
</reference>
<feature type="signal peptide" evidence="3">
    <location>
        <begin position="1"/>
        <end position="28"/>
    </location>
</feature>
<evidence type="ECO:0000259" key="4">
    <source>
        <dbReference type="Pfam" id="PF00135"/>
    </source>
</evidence>
<dbReference type="PANTHER" id="PTHR43918">
    <property type="entry name" value="ACETYLCHOLINESTERASE"/>
    <property type="match status" value="1"/>
</dbReference>
<dbReference type="PROSITE" id="PS00941">
    <property type="entry name" value="CARBOXYLESTERASE_B_2"/>
    <property type="match status" value="1"/>
</dbReference>
<feature type="chain" id="PRO_5031598586" description="Carboxylic ester hydrolase" evidence="3">
    <location>
        <begin position="29"/>
        <end position="557"/>
    </location>
</feature>
<dbReference type="EC" id="3.1.1.-" evidence="3"/>
<dbReference type="GO" id="GO:0052689">
    <property type="term" value="F:carboxylic ester hydrolase activity"/>
    <property type="evidence" value="ECO:0007669"/>
    <property type="project" value="TreeGrafter"/>
</dbReference>
<keyword evidence="3" id="KW-0732">Signal</keyword>
<dbReference type="InterPro" id="IPR002018">
    <property type="entry name" value="CarbesteraseB"/>
</dbReference>
<evidence type="ECO:0000256" key="3">
    <source>
        <dbReference type="RuleBase" id="RU361235"/>
    </source>
</evidence>